<dbReference type="EMBL" id="SNYV01000005">
    <property type="protein sequence ID" value="TDQ81074.1"/>
    <property type="molecule type" value="Genomic_DNA"/>
</dbReference>
<name>A0A4R6WRH6_9SPHI</name>
<dbReference type="Proteomes" id="UP000295292">
    <property type="component" value="Unassembled WGS sequence"/>
</dbReference>
<evidence type="ECO:0000313" key="2">
    <source>
        <dbReference type="Proteomes" id="UP000295292"/>
    </source>
</evidence>
<comment type="caution">
    <text evidence="1">The sequence shown here is derived from an EMBL/GenBank/DDBJ whole genome shotgun (WGS) entry which is preliminary data.</text>
</comment>
<sequence>MMNESIKINGVPPIFTFIEARQRAFDEVPIG</sequence>
<proteinExistence type="predicted"/>
<reference evidence="1 2" key="1">
    <citation type="submission" date="2019-03" db="EMBL/GenBank/DDBJ databases">
        <title>Genomic Encyclopedia of Archaeal and Bacterial Type Strains, Phase II (KMG-II): from individual species to whole genera.</title>
        <authorList>
            <person name="Goeker M."/>
        </authorList>
    </citation>
    <scope>NUCLEOTIDE SEQUENCE [LARGE SCALE GENOMIC DNA]</scope>
    <source>
        <strain evidence="1 2">DSM 28353</strain>
    </source>
</reference>
<accession>A0A4R6WRH6</accession>
<dbReference type="AlphaFoldDB" id="A0A4R6WRH6"/>
<protein>
    <submittedName>
        <fullName evidence="1">Uncharacterized protein</fullName>
    </submittedName>
</protein>
<gene>
    <name evidence="1" type="ORF">CLV99_0449</name>
</gene>
<keyword evidence="2" id="KW-1185">Reference proteome</keyword>
<evidence type="ECO:0000313" key="1">
    <source>
        <dbReference type="EMBL" id="TDQ81074.1"/>
    </source>
</evidence>
<organism evidence="1 2">
    <name type="scientific">Sphingobacterium yanglingense</name>
    <dbReference type="NCBI Taxonomy" id="1437280"/>
    <lineage>
        <taxon>Bacteria</taxon>
        <taxon>Pseudomonadati</taxon>
        <taxon>Bacteroidota</taxon>
        <taxon>Sphingobacteriia</taxon>
        <taxon>Sphingobacteriales</taxon>
        <taxon>Sphingobacteriaceae</taxon>
        <taxon>Sphingobacterium</taxon>
    </lineage>
</organism>